<feature type="transmembrane region" description="Helical" evidence="1">
    <location>
        <begin position="261"/>
        <end position="278"/>
    </location>
</feature>
<keyword evidence="1" id="KW-1133">Transmembrane helix</keyword>
<feature type="transmembrane region" description="Helical" evidence="1">
    <location>
        <begin position="190"/>
        <end position="208"/>
    </location>
</feature>
<comment type="caution">
    <text evidence="3">The sequence shown here is derived from an EMBL/GenBank/DDBJ whole genome shotgun (WGS) entry which is preliminary data.</text>
</comment>
<dbReference type="InterPro" id="IPR001849">
    <property type="entry name" value="PH_domain"/>
</dbReference>
<keyword evidence="4" id="KW-1185">Reference proteome</keyword>
<dbReference type="AlphaFoldDB" id="A0A7W7QL30"/>
<proteinExistence type="predicted"/>
<name>A0A7W7QL30_9ACTN</name>
<feature type="transmembrane region" description="Helical" evidence="1">
    <location>
        <begin position="335"/>
        <end position="358"/>
    </location>
</feature>
<dbReference type="EMBL" id="JACHJP010000002">
    <property type="protein sequence ID" value="MBB4915565.1"/>
    <property type="molecule type" value="Genomic_DNA"/>
</dbReference>
<feature type="transmembrane region" description="Helical" evidence="1">
    <location>
        <begin position="220"/>
        <end position="241"/>
    </location>
</feature>
<evidence type="ECO:0000313" key="3">
    <source>
        <dbReference type="EMBL" id="MBB4915565.1"/>
    </source>
</evidence>
<feature type="transmembrane region" description="Helical" evidence="1">
    <location>
        <begin position="108"/>
        <end position="127"/>
    </location>
</feature>
<dbReference type="PROSITE" id="PS50003">
    <property type="entry name" value="PH_DOMAIN"/>
    <property type="match status" value="1"/>
</dbReference>
<evidence type="ECO:0000313" key="4">
    <source>
        <dbReference type="Proteomes" id="UP000552644"/>
    </source>
</evidence>
<sequence>MAEGTWAERSRRIEAATPSDRDRWIDALRALAILGVVLGHWLVTAWYGEPGGGVRITSPLAHLEGLTPLSWVLQTLALFFFAGGYAAARSLRSAAGVPARLGRLLRPAVVPVLVWAGLALGAALRGVPGGTIRSLLLPAAGPLWFLAVFAALNALTPALARIRPAVLAACAFAVVLCVDLLRFSGTGPGWPMWVNLGAGWLVPYALGIHRARGGLVARRTALLLLVGGMTGAVSLVTWFGYPVSMVGVTGARVSNLSPPTLAAVCFGLAQVGAALLARGPLERLTRRPRVWAAVVTVNLGAMTVFLWHQAVPTVAVLAALRFGVVPGLLGVPDGLSWLLCRLGWIVVFAAVFSAVLAVRLRGR</sequence>
<dbReference type="Proteomes" id="UP000552644">
    <property type="component" value="Unassembled WGS sequence"/>
</dbReference>
<dbReference type="Pfam" id="PF01757">
    <property type="entry name" value="Acyl_transf_3"/>
    <property type="match status" value="1"/>
</dbReference>
<evidence type="ECO:0000259" key="2">
    <source>
        <dbReference type="PROSITE" id="PS50003"/>
    </source>
</evidence>
<feature type="transmembrane region" description="Helical" evidence="1">
    <location>
        <begin position="68"/>
        <end position="88"/>
    </location>
</feature>
<dbReference type="GO" id="GO:0016747">
    <property type="term" value="F:acyltransferase activity, transferring groups other than amino-acyl groups"/>
    <property type="evidence" value="ECO:0007669"/>
    <property type="project" value="InterPro"/>
</dbReference>
<keyword evidence="1" id="KW-0472">Membrane</keyword>
<feature type="domain" description="PH" evidence="2">
    <location>
        <begin position="1"/>
        <end position="33"/>
    </location>
</feature>
<feature type="transmembrane region" description="Helical" evidence="1">
    <location>
        <begin position="27"/>
        <end position="48"/>
    </location>
</feature>
<reference evidence="3 4" key="1">
    <citation type="submission" date="2020-08" db="EMBL/GenBank/DDBJ databases">
        <title>Genomic Encyclopedia of Type Strains, Phase III (KMG-III): the genomes of soil and plant-associated and newly described type strains.</title>
        <authorList>
            <person name="Whitman W."/>
        </authorList>
    </citation>
    <scope>NUCLEOTIDE SEQUENCE [LARGE SCALE GENOMIC DNA]</scope>
    <source>
        <strain evidence="3 4">CECT 8840</strain>
    </source>
</reference>
<feature type="transmembrane region" description="Helical" evidence="1">
    <location>
        <begin position="290"/>
        <end position="310"/>
    </location>
</feature>
<dbReference type="InterPro" id="IPR002656">
    <property type="entry name" value="Acyl_transf_3_dom"/>
</dbReference>
<protein>
    <recommendedName>
        <fullName evidence="2">PH domain-containing protein</fullName>
    </recommendedName>
</protein>
<accession>A0A7W7QL30</accession>
<keyword evidence="1" id="KW-0812">Transmembrane</keyword>
<feature type="transmembrane region" description="Helical" evidence="1">
    <location>
        <begin position="166"/>
        <end position="184"/>
    </location>
</feature>
<gene>
    <name evidence="3" type="ORF">FHS44_002650</name>
</gene>
<organism evidence="3 4">
    <name type="scientific">Streptosporangium saharense</name>
    <dbReference type="NCBI Taxonomy" id="1706840"/>
    <lineage>
        <taxon>Bacteria</taxon>
        <taxon>Bacillati</taxon>
        <taxon>Actinomycetota</taxon>
        <taxon>Actinomycetes</taxon>
        <taxon>Streptosporangiales</taxon>
        <taxon>Streptosporangiaceae</taxon>
        <taxon>Streptosporangium</taxon>
    </lineage>
</organism>
<evidence type="ECO:0000256" key="1">
    <source>
        <dbReference type="SAM" id="Phobius"/>
    </source>
</evidence>
<dbReference type="RefSeq" id="WP_184714211.1">
    <property type="nucleotide sequence ID" value="NZ_JACHJP010000002.1"/>
</dbReference>
<feature type="transmembrane region" description="Helical" evidence="1">
    <location>
        <begin position="139"/>
        <end position="159"/>
    </location>
</feature>